<dbReference type="Proteomes" id="UP000684084">
    <property type="component" value="Unassembled WGS sequence"/>
</dbReference>
<keyword evidence="5" id="KW-0560">Oxidoreductase</keyword>
<dbReference type="PANTHER" id="PTHR24292">
    <property type="entry name" value="CYTOCHROME P450"/>
    <property type="match status" value="1"/>
</dbReference>
<sequence length="215" mass="24864">MKLAANALTTILYLLAVHKDVQKNEILRVLGDNLMLSVKRQKELKYINMVINENLRLYPPNWEDPEKFIPERFENEKHDHYAWLSFGGVRKYEVSLPADSSIHKDKLRIFHRAQYYPFVCKSWQANLPASKIMSQGKSLLIKTNPIMVMSQGNSLLIKTMVVMSQGKSLLIKTESNGGRSVANWADRNNYMLYIFSICDRFIAPRDTWLPPLDSS</sequence>
<organism evidence="8 9">
    <name type="scientific">Rhizophagus irregularis</name>
    <dbReference type="NCBI Taxonomy" id="588596"/>
    <lineage>
        <taxon>Eukaryota</taxon>
        <taxon>Fungi</taxon>
        <taxon>Fungi incertae sedis</taxon>
        <taxon>Mucoromycota</taxon>
        <taxon>Glomeromycotina</taxon>
        <taxon>Glomeromycetes</taxon>
        <taxon>Glomerales</taxon>
        <taxon>Glomeraceae</taxon>
        <taxon>Rhizophagus</taxon>
    </lineage>
</organism>
<name>A0A915ZZA8_9GLOM</name>
<proteinExistence type="inferred from homology"/>
<dbReference type="AlphaFoldDB" id="A0A915ZZA8"/>
<dbReference type="GO" id="GO:0005506">
    <property type="term" value="F:iron ion binding"/>
    <property type="evidence" value="ECO:0007669"/>
    <property type="project" value="InterPro"/>
</dbReference>
<evidence type="ECO:0000256" key="5">
    <source>
        <dbReference type="ARBA" id="ARBA00023002"/>
    </source>
</evidence>
<dbReference type="VEuPathDB" id="FungiDB:RhiirFUN_005188"/>
<keyword evidence="3" id="KW-0349">Heme</keyword>
<evidence type="ECO:0000256" key="2">
    <source>
        <dbReference type="ARBA" id="ARBA00010617"/>
    </source>
</evidence>
<comment type="similarity">
    <text evidence="2">Belongs to the cytochrome P450 family.</text>
</comment>
<keyword evidence="4" id="KW-0479">Metal-binding</keyword>
<gene>
    <name evidence="8" type="ORF">CHRIB12_LOCUS22649</name>
</gene>
<evidence type="ECO:0000313" key="9">
    <source>
        <dbReference type="Proteomes" id="UP000684084"/>
    </source>
</evidence>
<evidence type="ECO:0008006" key="10">
    <source>
        <dbReference type="Google" id="ProtNLM"/>
    </source>
</evidence>
<dbReference type="EMBL" id="CAGKOT010000079">
    <property type="protein sequence ID" value="CAB5392952.1"/>
    <property type="molecule type" value="Genomic_DNA"/>
</dbReference>
<accession>A0A915ZZA8</accession>
<dbReference type="InterPro" id="IPR001128">
    <property type="entry name" value="Cyt_P450"/>
</dbReference>
<protein>
    <recommendedName>
        <fullName evidence="10">Cytochrome P450</fullName>
    </recommendedName>
</protein>
<reference evidence="8" key="1">
    <citation type="submission" date="2020-05" db="EMBL/GenBank/DDBJ databases">
        <authorList>
            <person name="Rincon C."/>
            <person name="Sanders R I."/>
            <person name="Robbins C."/>
            <person name="Chaturvedi A."/>
        </authorList>
    </citation>
    <scope>NUCLEOTIDE SEQUENCE</scope>
    <source>
        <strain evidence="8">CHB12</strain>
    </source>
</reference>
<comment type="cofactor">
    <cofactor evidence="1">
        <name>heme</name>
        <dbReference type="ChEBI" id="CHEBI:30413"/>
    </cofactor>
</comment>
<dbReference type="OrthoDB" id="1470350at2759"/>
<dbReference type="GO" id="GO:0020037">
    <property type="term" value="F:heme binding"/>
    <property type="evidence" value="ECO:0007669"/>
    <property type="project" value="InterPro"/>
</dbReference>
<dbReference type="GO" id="GO:0016705">
    <property type="term" value="F:oxidoreductase activity, acting on paired donors, with incorporation or reduction of molecular oxygen"/>
    <property type="evidence" value="ECO:0007669"/>
    <property type="project" value="InterPro"/>
</dbReference>
<evidence type="ECO:0000256" key="1">
    <source>
        <dbReference type="ARBA" id="ARBA00001971"/>
    </source>
</evidence>
<keyword evidence="6" id="KW-0408">Iron</keyword>
<keyword evidence="7" id="KW-0503">Monooxygenase</keyword>
<dbReference type="GO" id="GO:0004497">
    <property type="term" value="F:monooxygenase activity"/>
    <property type="evidence" value="ECO:0007669"/>
    <property type="project" value="UniProtKB-KW"/>
</dbReference>
<evidence type="ECO:0000313" key="8">
    <source>
        <dbReference type="EMBL" id="CAB5392952.1"/>
    </source>
</evidence>
<dbReference type="InterPro" id="IPR050476">
    <property type="entry name" value="Insect_CytP450_Detox"/>
</dbReference>
<dbReference type="Pfam" id="PF00067">
    <property type="entry name" value="p450"/>
    <property type="match status" value="1"/>
</dbReference>
<evidence type="ECO:0000256" key="6">
    <source>
        <dbReference type="ARBA" id="ARBA00023004"/>
    </source>
</evidence>
<comment type="caution">
    <text evidence="8">The sequence shown here is derived from an EMBL/GenBank/DDBJ whole genome shotgun (WGS) entry which is preliminary data.</text>
</comment>
<dbReference type="PANTHER" id="PTHR24292:SF102">
    <property type="entry name" value="CYTOCHROME P450 FAMILY-RELATED"/>
    <property type="match status" value="1"/>
</dbReference>
<evidence type="ECO:0000256" key="3">
    <source>
        <dbReference type="ARBA" id="ARBA00022617"/>
    </source>
</evidence>
<evidence type="ECO:0000256" key="7">
    <source>
        <dbReference type="ARBA" id="ARBA00023033"/>
    </source>
</evidence>
<evidence type="ECO:0000256" key="4">
    <source>
        <dbReference type="ARBA" id="ARBA00022723"/>
    </source>
</evidence>